<dbReference type="RefSeq" id="WP_013188975.1">
    <property type="nucleotide sequence ID" value="NZ_CP068112.1"/>
</dbReference>
<reference evidence="2 3" key="1">
    <citation type="submission" date="2018-06" db="EMBL/GenBank/DDBJ databases">
        <authorList>
            <consortium name="Pathogen Informatics"/>
            <person name="Doyle S."/>
        </authorList>
    </citation>
    <scope>NUCLEOTIDE SEQUENCE [LARGE SCALE GENOMIC DNA]</scope>
    <source>
        <strain evidence="2 3">NCTC11820</strain>
    </source>
</reference>
<keyword evidence="1" id="KW-0732">Signal</keyword>
<gene>
    <name evidence="2" type="ORF">NCTC11820_01778</name>
</gene>
<accession>A0A2X2YPT3</accession>
<dbReference type="PROSITE" id="PS51257">
    <property type="entry name" value="PROKAR_LIPOPROTEIN"/>
    <property type="match status" value="1"/>
</dbReference>
<proteinExistence type="predicted"/>
<dbReference type="Proteomes" id="UP000250245">
    <property type="component" value="Unassembled WGS sequence"/>
</dbReference>
<evidence type="ECO:0000313" key="2">
    <source>
        <dbReference type="EMBL" id="SQB65707.1"/>
    </source>
</evidence>
<sequence length="240" mass="25497">MKRRLISLVTAAGLVALSLTGCASDQSKVDAKPAPGSPDIGATAAIFADLILAGHTLTPFNEDESTQLRQQADLAGDLVRELKNPNRLKFAPAGSGCQAMMRNSFNLPLLHWSSLAAPAPDGQAAAQVFLAPSEQDVRSMIDDLNTMVRDCEEVTVSAPTGTVKMTIKANDPAVSCPAGYRQTVTSNQVSQTLDVCYVPQGNAVLALSLVDSTDTAPDIAQDFHDFSSRFYARLAPLYTK</sequence>
<feature type="chain" id="PRO_5038851365" description="PknH-like extracellular domain-containing protein" evidence="1">
    <location>
        <begin position="24"/>
        <end position="240"/>
    </location>
</feature>
<organism evidence="2 3">
    <name type="scientific">Mobiluncus curtisii</name>
    <dbReference type="NCBI Taxonomy" id="2051"/>
    <lineage>
        <taxon>Bacteria</taxon>
        <taxon>Bacillati</taxon>
        <taxon>Actinomycetota</taxon>
        <taxon>Actinomycetes</taxon>
        <taxon>Actinomycetales</taxon>
        <taxon>Actinomycetaceae</taxon>
        <taxon>Mobiluncus</taxon>
    </lineage>
</organism>
<dbReference type="AlphaFoldDB" id="A0A2X2YPT3"/>
<protein>
    <recommendedName>
        <fullName evidence="4">PknH-like extracellular domain-containing protein</fullName>
    </recommendedName>
</protein>
<dbReference type="GeneID" id="55564952"/>
<evidence type="ECO:0000313" key="3">
    <source>
        <dbReference type="Proteomes" id="UP000250245"/>
    </source>
</evidence>
<name>A0A2X2YPT3_9ACTO</name>
<feature type="signal peptide" evidence="1">
    <location>
        <begin position="1"/>
        <end position="23"/>
    </location>
</feature>
<evidence type="ECO:0000256" key="1">
    <source>
        <dbReference type="SAM" id="SignalP"/>
    </source>
</evidence>
<evidence type="ECO:0008006" key="4">
    <source>
        <dbReference type="Google" id="ProtNLM"/>
    </source>
</evidence>
<dbReference type="EMBL" id="UASJ01000001">
    <property type="protein sequence ID" value="SQB65707.1"/>
    <property type="molecule type" value="Genomic_DNA"/>
</dbReference>